<evidence type="ECO:0000313" key="3">
    <source>
        <dbReference type="Proteomes" id="UP001642360"/>
    </source>
</evidence>
<name>A0ABC8T4L6_9AQUA</name>
<feature type="region of interest" description="Disordered" evidence="1">
    <location>
        <begin position="1"/>
        <end position="57"/>
    </location>
</feature>
<reference evidence="2 3" key="1">
    <citation type="submission" date="2024-02" db="EMBL/GenBank/DDBJ databases">
        <authorList>
            <person name="Vignale AGUSTIN F."/>
            <person name="Sosa J E."/>
            <person name="Modenutti C."/>
        </authorList>
    </citation>
    <scope>NUCLEOTIDE SEQUENCE [LARGE SCALE GENOMIC DNA]</scope>
</reference>
<feature type="compositionally biased region" description="Basic and acidic residues" evidence="1">
    <location>
        <begin position="1"/>
        <end position="11"/>
    </location>
</feature>
<dbReference type="AlphaFoldDB" id="A0ABC8T4L6"/>
<feature type="compositionally biased region" description="Polar residues" evidence="1">
    <location>
        <begin position="12"/>
        <end position="43"/>
    </location>
</feature>
<proteinExistence type="predicted"/>
<comment type="caution">
    <text evidence="2">The sequence shown here is derived from an EMBL/GenBank/DDBJ whole genome shotgun (WGS) entry which is preliminary data.</text>
</comment>
<protein>
    <submittedName>
        <fullName evidence="2">Uncharacterized protein</fullName>
    </submittedName>
</protein>
<organism evidence="2 3">
    <name type="scientific">Ilex paraguariensis</name>
    <name type="common">yerba mate</name>
    <dbReference type="NCBI Taxonomy" id="185542"/>
    <lineage>
        <taxon>Eukaryota</taxon>
        <taxon>Viridiplantae</taxon>
        <taxon>Streptophyta</taxon>
        <taxon>Embryophyta</taxon>
        <taxon>Tracheophyta</taxon>
        <taxon>Spermatophyta</taxon>
        <taxon>Magnoliopsida</taxon>
        <taxon>eudicotyledons</taxon>
        <taxon>Gunneridae</taxon>
        <taxon>Pentapetalae</taxon>
        <taxon>asterids</taxon>
        <taxon>campanulids</taxon>
        <taxon>Aquifoliales</taxon>
        <taxon>Aquifoliaceae</taxon>
        <taxon>Ilex</taxon>
    </lineage>
</organism>
<gene>
    <name evidence="2" type="ORF">ILEXP_LOCUS30798</name>
</gene>
<accession>A0ABC8T4L6</accession>
<evidence type="ECO:0000313" key="2">
    <source>
        <dbReference type="EMBL" id="CAK9161967.1"/>
    </source>
</evidence>
<dbReference type="Proteomes" id="UP001642360">
    <property type="component" value="Unassembled WGS sequence"/>
</dbReference>
<sequence>MNRFLDRDGSFRTESQVISPNRPRTLQPSFGVCPTSSRSSPSGKFSHLSLHSLTSSL</sequence>
<feature type="compositionally biased region" description="Low complexity" evidence="1">
    <location>
        <begin position="46"/>
        <end position="57"/>
    </location>
</feature>
<dbReference type="EMBL" id="CAUOFW020003770">
    <property type="protein sequence ID" value="CAK9161967.1"/>
    <property type="molecule type" value="Genomic_DNA"/>
</dbReference>
<keyword evidence="3" id="KW-1185">Reference proteome</keyword>
<evidence type="ECO:0000256" key="1">
    <source>
        <dbReference type="SAM" id="MobiDB-lite"/>
    </source>
</evidence>